<dbReference type="PANTHER" id="PTHR43097:SF5">
    <property type="entry name" value="GLUTAMATE--TRNA LIGASE"/>
    <property type="match status" value="1"/>
</dbReference>
<dbReference type="InterPro" id="IPR050132">
    <property type="entry name" value="Gln/Glu-tRNA_Ligase"/>
</dbReference>
<evidence type="ECO:0000256" key="11">
    <source>
        <dbReference type="PROSITE-ProRule" id="PRU00325"/>
    </source>
</evidence>
<evidence type="ECO:0000256" key="3">
    <source>
        <dbReference type="ARBA" id="ARBA00022490"/>
    </source>
</evidence>
<dbReference type="InterPro" id="IPR020056">
    <property type="entry name" value="Rbsml_bL25/Gln-tRNA_synth_N"/>
</dbReference>
<dbReference type="Gene3D" id="2.40.240.10">
    <property type="entry name" value="Ribosomal Protein L25, Chain P"/>
    <property type="match status" value="1"/>
</dbReference>
<proteinExistence type="inferred from homology"/>
<dbReference type="InterPro" id="IPR049437">
    <property type="entry name" value="tRNA-synt_1c_C2"/>
</dbReference>
<dbReference type="GeneID" id="24791514"/>
<dbReference type="EC" id="6.1.1.17" evidence="10"/>
<evidence type="ECO:0000256" key="2">
    <source>
        <dbReference type="ARBA" id="ARBA00008927"/>
    </source>
</evidence>
<gene>
    <name evidence="10 13" type="primary">gltX</name>
    <name evidence="13" type="ORF">BRM9_0358</name>
</gene>
<evidence type="ECO:0000313" key="13">
    <source>
        <dbReference type="EMBL" id="AIS31185.1"/>
    </source>
</evidence>
<dbReference type="PROSITE" id="PS50966">
    <property type="entry name" value="ZF_SWIM"/>
    <property type="match status" value="1"/>
</dbReference>
<dbReference type="GO" id="GO:0043604">
    <property type="term" value="P:amide biosynthetic process"/>
    <property type="evidence" value="ECO:0007669"/>
    <property type="project" value="TreeGrafter"/>
</dbReference>
<dbReference type="Proteomes" id="UP000029661">
    <property type="component" value="Chromosome"/>
</dbReference>
<feature type="domain" description="SWIM-type" evidence="12">
    <location>
        <begin position="176"/>
        <end position="219"/>
    </location>
</feature>
<comment type="subcellular location">
    <subcellularLocation>
        <location evidence="1 10">Cytoplasm</location>
    </subcellularLocation>
</comment>
<dbReference type="CDD" id="cd09287">
    <property type="entry name" value="GluRS_non_core"/>
    <property type="match status" value="1"/>
</dbReference>
<dbReference type="GO" id="GO:0005829">
    <property type="term" value="C:cytosol"/>
    <property type="evidence" value="ECO:0007669"/>
    <property type="project" value="TreeGrafter"/>
</dbReference>
<keyword evidence="11" id="KW-0862">Zinc</keyword>
<comment type="function">
    <text evidence="10">Catalyzes the attachment of glutamate to tRNA(Glu) in a two-step reaction: glutamate is first activated by ATP to form Glu-AMP and then transferred to the acceptor end of tRNA(Glu).</text>
</comment>
<dbReference type="HAMAP" id="MF_02076">
    <property type="entry name" value="Glu_tRNA_synth_type2"/>
    <property type="match status" value="1"/>
</dbReference>
<dbReference type="SUPFAM" id="SSF52374">
    <property type="entry name" value="Nucleotidylyl transferase"/>
    <property type="match status" value="1"/>
</dbReference>
<reference evidence="13 14" key="1">
    <citation type="submission" date="2013-12" db="EMBL/GenBank/DDBJ databases">
        <title>The complete genome sequence of Methanobacterium sp. BRM9.</title>
        <authorList>
            <consortium name="Pastoral Greenhouse Gas Research Consortium"/>
            <person name="Kelly W.J."/>
            <person name="Leahy S.C."/>
            <person name="Perry R."/>
            <person name="Li D."/>
            <person name="Altermann E."/>
            <person name="Lambie S.C."/>
            <person name="Attwood G.T."/>
        </authorList>
    </citation>
    <scope>NUCLEOTIDE SEQUENCE [LARGE SCALE GENOMIC DNA]</scope>
    <source>
        <strain evidence="13 14">BRM9</strain>
    </source>
</reference>
<dbReference type="InterPro" id="IPR007527">
    <property type="entry name" value="Znf_SWIM"/>
</dbReference>
<dbReference type="InterPro" id="IPR020058">
    <property type="entry name" value="Glu/Gln-tRNA-synth_Ib_cat-dom"/>
</dbReference>
<dbReference type="RefSeq" id="WP_048084573.1">
    <property type="nucleotide sequence ID" value="NZ_CP006933.1"/>
</dbReference>
<evidence type="ECO:0000256" key="4">
    <source>
        <dbReference type="ARBA" id="ARBA00022598"/>
    </source>
</evidence>
<sequence length="559" mass="63848">MDKLEEIIRKYALINATQHGGQAQPGAVIGMIMSKHPEYRQNAGEVSKTAAQIVQTVNQMSVQDQNQELEDRGGYQEKKKQEKVKGLADLPHTDEGVVLRFAPNPSGPLHIGHARAALSNDEYRKRYEGKLILRVEDTDPRRVDPDAYQMIPEDLKWMGVTWDEEIIQSDRMEIYYQLAEELIKQGGAYMCTCPGDVFKELKDSSQPCPHRDATVEENLALWEKMPQSSEGEMVLRVKTDIKHKNPAIRDWVAMRVVEETHPRVGDKYRVYPMMNFSVAADDHLMGVTHVLRGKDHLANSEKQEYFYHHMDWDVPEFIHYGRLKMEDIPLSTSKARQGIEDGVYSGWDDPRLGTIRAIARRGIQAEAIRQLMTEIGVKMADTAVSWKKIYGLNRTFLEEKANRYFMVAHAQLVEIEGVPESLRGTVERPLHPDHLERGMRALNFDGRVYLDSEDIPTKPGEVLRLMDAVNITFQDGQAQYHSEGLDEAREAKARIVQWVPATNAVETEMVMPDATIVSGYAEESISLVEADDVVQLERIGFARLDQKEDDQLRFYYAHK</sequence>
<dbReference type="InterPro" id="IPR014729">
    <property type="entry name" value="Rossmann-like_a/b/a_fold"/>
</dbReference>
<evidence type="ECO:0000256" key="8">
    <source>
        <dbReference type="ARBA" id="ARBA00023146"/>
    </source>
</evidence>
<dbReference type="NCBIfam" id="NF003169">
    <property type="entry name" value="PRK04156.1"/>
    <property type="match status" value="1"/>
</dbReference>
<keyword evidence="11" id="KW-0863">Zinc-finger</keyword>
<dbReference type="GO" id="GO:0005524">
    <property type="term" value="F:ATP binding"/>
    <property type="evidence" value="ECO:0007669"/>
    <property type="project" value="UniProtKB-UniRule"/>
</dbReference>
<comment type="catalytic activity">
    <reaction evidence="9 10">
        <text>tRNA(Glu) + L-glutamate + ATP = L-glutamyl-tRNA(Glu) + AMP + diphosphate</text>
        <dbReference type="Rhea" id="RHEA:23540"/>
        <dbReference type="Rhea" id="RHEA-COMP:9663"/>
        <dbReference type="Rhea" id="RHEA-COMP:9680"/>
        <dbReference type="ChEBI" id="CHEBI:29985"/>
        <dbReference type="ChEBI" id="CHEBI:30616"/>
        <dbReference type="ChEBI" id="CHEBI:33019"/>
        <dbReference type="ChEBI" id="CHEBI:78442"/>
        <dbReference type="ChEBI" id="CHEBI:78520"/>
        <dbReference type="ChEBI" id="CHEBI:456215"/>
        <dbReference type="EC" id="6.1.1.17"/>
    </reaction>
</comment>
<evidence type="ECO:0000313" key="14">
    <source>
        <dbReference type="Proteomes" id="UP000029661"/>
    </source>
</evidence>
<keyword evidence="5 10" id="KW-0547">Nucleotide-binding</keyword>
<evidence type="ECO:0000256" key="9">
    <source>
        <dbReference type="ARBA" id="ARBA00048351"/>
    </source>
</evidence>
<dbReference type="EMBL" id="CP006933">
    <property type="protein sequence ID" value="AIS31185.1"/>
    <property type="molecule type" value="Genomic_DNA"/>
</dbReference>
<feature type="short sequence motif" description="'HIGH' region" evidence="10">
    <location>
        <begin position="103"/>
        <end position="113"/>
    </location>
</feature>
<dbReference type="OrthoDB" id="10470at2157"/>
<dbReference type="Gene3D" id="3.40.50.620">
    <property type="entry name" value="HUPs"/>
    <property type="match status" value="1"/>
</dbReference>
<dbReference type="Pfam" id="PF03950">
    <property type="entry name" value="tRNA-synt_1c_C"/>
    <property type="match status" value="1"/>
</dbReference>
<dbReference type="Pfam" id="PF20974">
    <property type="entry name" value="tRNA-synt_1c_C2"/>
    <property type="match status" value="1"/>
</dbReference>
<evidence type="ECO:0000259" key="12">
    <source>
        <dbReference type="PROSITE" id="PS50966"/>
    </source>
</evidence>
<dbReference type="PANTHER" id="PTHR43097">
    <property type="entry name" value="GLUTAMINE-TRNA LIGASE"/>
    <property type="match status" value="1"/>
</dbReference>
<name>A0A089ZEB1_METFO</name>
<keyword evidence="7 10" id="KW-0648">Protein biosynthesis</keyword>
<dbReference type="GO" id="GO:0008270">
    <property type="term" value="F:zinc ion binding"/>
    <property type="evidence" value="ECO:0007669"/>
    <property type="project" value="UniProtKB-KW"/>
</dbReference>
<dbReference type="InterPro" id="IPR020059">
    <property type="entry name" value="Glu/Gln-tRNA-synth_Ib_codon-bd"/>
</dbReference>
<dbReference type="GO" id="GO:0032991">
    <property type="term" value="C:protein-containing complex"/>
    <property type="evidence" value="ECO:0007669"/>
    <property type="project" value="UniProtKB-ARBA"/>
</dbReference>
<dbReference type="NCBIfam" id="TIGR00463">
    <property type="entry name" value="gltX_arch"/>
    <property type="match status" value="1"/>
</dbReference>
<evidence type="ECO:0000256" key="1">
    <source>
        <dbReference type="ARBA" id="ARBA00004496"/>
    </source>
</evidence>
<comment type="similarity">
    <text evidence="2 10">Belongs to the class-I aminoacyl-tRNA synthetase family. Glutamate--tRNA ligase type 2 subfamily.</text>
</comment>
<dbReference type="InterPro" id="IPR004526">
    <property type="entry name" value="Glu-tRNA-synth_arc/euk"/>
</dbReference>
<keyword evidence="11" id="KW-0479">Metal-binding</keyword>
<dbReference type="InterPro" id="IPR000924">
    <property type="entry name" value="Glu/Gln-tRNA-synth"/>
</dbReference>
<dbReference type="SUPFAM" id="SSF50715">
    <property type="entry name" value="Ribosomal protein L25-like"/>
    <property type="match status" value="1"/>
</dbReference>
<keyword evidence="6 10" id="KW-0067">ATP-binding</keyword>
<dbReference type="KEGG" id="mfc:BRM9_0358"/>
<keyword evidence="4 10" id="KW-0436">Ligase</keyword>
<evidence type="ECO:0000256" key="6">
    <source>
        <dbReference type="ARBA" id="ARBA00022840"/>
    </source>
</evidence>
<dbReference type="AlphaFoldDB" id="A0A089ZEB1"/>
<dbReference type="PRINTS" id="PR00987">
    <property type="entry name" value="TRNASYNTHGLU"/>
</dbReference>
<dbReference type="GO" id="GO:0006424">
    <property type="term" value="P:glutamyl-tRNA aminoacylation"/>
    <property type="evidence" value="ECO:0007669"/>
    <property type="project" value="UniProtKB-UniRule"/>
</dbReference>
<dbReference type="Gene3D" id="2.40.240.100">
    <property type="match status" value="1"/>
</dbReference>
<evidence type="ECO:0000256" key="10">
    <source>
        <dbReference type="HAMAP-Rule" id="MF_02076"/>
    </source>
</evidence>
<keyword evidence="8 10" id="KW-0030">Aminoacyl-tRNA synthetase</keyword>
<dbReference type="Pfam" id="PF00749">
    <property type="entry name" value="tRNA-synt_1c"/>
    <property type="match status" value="1"/>
</dbReference>
<organism evidence="13 14">
    <name type="scientific">Methanobacterium formicicum</name>
    <dbReference type="NCBI Taxonomy" id="2162"/>
    <lineage>
        <taxon>Archaea</taxon>
        <taxon>Methanobacteriati</taxon>
        <taxon>Methanobacteriota</taxon>
        <taxon>Methanomada group</taxon>
        <taxon>Methanobacteria</taxon>
        <taxon>Methanobacteriales</taxon>
        <taxon>Methanobacteriaceae</taxon>
        <taxon>Methanobacterium</taxon>
    </lineage>
</organism>
<dbReference type="InterPro" id="IPR011035">
    <property type="entry name" value="Ribosomal_bL25/Gln-tRNA_synth"/>
</dbReference>
<dbReference type="PROSITE" id="PS00178">
    <property type="entry name" value="AA_TRNA_LIGASE_I"/>
    <property type="match status" value="1"/>
</dbReference>
<dbReference type="STRING" id="2162.BRM9_0358"/>
<evidence type="ECO:0000256" key="5">
    <source>
        <dbReference type="ARBA" id="ARBA00022741"/>
    </source>
</evidence>
<protein>
    <recommendedName>
        <fullName evidence="10">Glutamate--tRNA ligase</fullName>
        <ecNumber evidence="10">6.1.1.17</ecNumber>
    </recommendedName>
    <alternativeName>
        <fullName evidence="10">Glutamyl-tRNA synthetase</fullName>
        <shortName evidence="10">GluRS</shortName>
    </alternativeName>
</protein>
<evidence type="ECO:0000256" key="7">
    <source>
        <dbReference type="ARBA" id="ARBA00022917"/>
    </source>
</evidence>
<dbReference type="GO" id="GO:0004818">
    <property type="term" value="F:glutamate-tRNA ligase activity"/>
    <property type="evidence" value="ECO:0007669"/>
    <property type="project" value="UniProtKB-UniRule"/>
</dbReference>
<dbReference type="InterPro" id="IPR001412">
    <property type="entry name" value="aa-tRNA-synth_I_CS"/>
</dbReference>
<keyword evidence="3 10" id="KW-0963">Cytoplasm</keyword>
<accession>A0A089ZEB1</accession>